<dbReference type="RefSeq" id="WP_013763918.1">
    <property type="nucleotide sequence ID" value="NC_015510.1"/>
</dbReference>
<dbReference type="GO" id="GO:0005975">
    <property type="term" value="P:carbohydrate metabolic process"/>
    <property type="evidence" value="ECO:0007669"/>
    <property type="project" value="InterPro"/>
</dbReference>
<dbReference type="Gene3D" id="3.30.420.40">
    <property type="match status" value="2"/>
</dbReference>
<gene>
    <name evidence="7" type="ordered locus">Halhy_1470</name>
</gene>
<evidence type="ECO:0000313" key="7">
    <source>
        <dbReference type="EMBL" id="AEE49364.1"/>
    </source>
</evidence>
<dbReference type="EC" id="2.7.1.12" evidence="7"/>
<dbReference type="EMBL" id="CP002691">
    <property type="protein sequence ID" value="AEE49364.1"/>
    <property type="molecule type" value="Genomic_DNA"/>
</dbReference>
<dbReference type="STRING" id="760192.Halhy_1470"/>
<dbReference type="PANTHER" id="PTHR43095:SF2">
    <property type="entry name" value="GLUCONOKINASE"/>
    <property type="match status" value="1"/>
</dbReference>
<organism evidence="7 8">
    <name type="scientific">Haliscomenobacter hydrossis (strain ATCC 27775 / DSM 1100 / LMG 10767 / O)</name>
    <dbReference type="NCBI Taxonomy" id="760192"/>
    <lineage>
        <taxon>Bacteria</taxon>
        <taxon>Pseudomonadati</taxon>
        <taxon>Bacteroidota</taxon>
        <taxon>Saprospiria</taxon>
        <taxon>Saprospirales</taxon>
        <taxon>Haliscomenobacteraceae</taxon>
        <taxon>Haliscomenobacter</taxon>
    </lineage>
</organism>
<keyword evidence="3 4" id="KW-0418">Kinase</keyword>
<dbReference type="SUPFAM" id="SSF53067">
    <property type="entry name" value="Actin-like ATPase domain"/>
    <property type="match status" value="2"/>
</dbReference>
<evidence type="ECO:0000256" key="4">
    <source>
        <dbReference type="RuleBase" id="RU003733"/>
    </source>
</evidence>
<dbReference type="Pfam" id="PF02782">
    <property type="entry name" value="FGGY_C"/>
    <property type="match status" value="1"/>
</dbReference>
<reference key="2">
    <citation type="submission" date="2011-04" db="EMBL/GenBank/DDBJ databases">
        <title>Complete sequence of chromosome of Haliscomenobacter hydrossis DSM 1100.</title>
        <authorList>
            <consortium name="US DOE Joint Genome Institute (JGI-PGF)"/>
            <person name="Lucas S."/>
            <person name="Han J."/>
            <person name="Lapidus A."/>
            <person name="Bruce D."/>
            <person name="Goodwin L."/>
            <person name="Pitluck S."/>
            <person name="Peters L."/>
            <person name="Kyrpides N."/>
            <person name="Mavromatis K."/>
            <person name="Ivanova N."/>
            <person name="Ovchinnikova G."/>
            <person name="Pagani I."/>
            <person name="Daligault H."/>
            <person name="Detter J.C."/>
            <person name="Han C."/>
            <person name="Land M."/>
            <person name="Hauser L."/>
            <person name="Markowitz V."/>
            <person name="Cheng J.-F."/>
            <person name="Hugenholtz P."/>
            <person name="Woyke T."/>
            <person name="Wu D."/>
            <person name="Verbarg S."/>
            <person name="Frueling A."/>
            <person name="Brambilla E."/>
            <person name="Klenk H.-P."/>
            <person name="Eisen J.A."/>
        </authorList>
    </citation>
    <scope>NUCLEOTIDE SEQUENCE</scope>
    <source>
        <strain>DSM 1100</strain>
    </source>
</reference>
<evidence type="ECO:0000259" key="5">
    <source>
        <dbReference type="Pfam" id="PF00370"/>
    </source>
</evidence>
<evidence type="ECO:0000313" key="8">
    <source>
        <dbReference type="Proteomes" id="UP000008461"/>
    </source>
</evidence>
<feature type="domain" description="Carbohydrate kinase FGGY N-terminal" evidence="5">
    <location>
        <begin position="4"/>
        <end position="248"/>
    </location>
</feature>
<proteinExistence type="inferred from homology"/>
<evidence type="ECO:0000256" key="2">
    <source>
        <dbReference type="ARBA" id="ARBA00022679"/>
    </source>
</evidence>
<dbReference type="KEGG" id="hhy:Halhy_1470"/>
<dbReference type="PIRSF" id="PIRSF000538">
    <property type="entry name" value="GlpK"/>
    <property type="match status" value="1"/>
</dbReference>
<dbReference type="InterPro" id="IPR018483">
    <property type="entry name" value="Carb_kinase_FGGY_CS"/>
</dbReference>
<name>F4KYC3_HALH1</name>
<dbReference type="Proteomes" id="UP000008461">
    <property type="component" value="Chromosome"/>
</dbReference>
<dbReference type="PANTHER" id="PTHR43095">
    <property type="entry name" value="SUGAR KINASE"/>
    <property type="match status" value="1"/>
</dbReference>
<dbReference type="InterPro" id="IPR043129">
    <property type="entry name" value="ATPase_NBD"/>
</dbReference>
<dbReference type="PROSITE" id="PS00445">
    <property type="entry name" value="FGGY_KINASES_2"/>
    <property type="match status" value="1"/>
</dbReference>
<accession>F4KYC3</accession>
<evidence type="ECO:0000256" key="3">
    <source>
        <dbReference type="ARBA" id="ARBA00022777"/>
    </source>
</evidence>
<protein>
    <submittedName>
        <fullName evidence="7">Gluconokinase</fullName>
        <ecNumber evidence="7">2.7.1.12</ecNumber>
    </submittedName>
</protein>
<dbReference type="InterPro" id="IPR050406">
    <property type="entry name" value="FGGY_Carb_Kinase"/>
</dbReference>
<dbReference type="AlphaFoldDB" id="F4KYC3"/>
<evidence type="ECO:0000259" key="6">
    <source>
        <dbReference type="Pfam" id="PF02782"/>
    </source>
</evidence>
<dbReference type="eggNOG" id="COG1070">
    <property type="taxonomic scope" value="Bacteria"/>
</dbReference>
<feature type="domain" description="Carbohydrate kinase FGGY C-terminal" evidence="6">
    <location>
        <begin position="288"/>
        <end position="446"/>
    </location>
</feature>
<dbReference type="GO" id="GO:0046316">
    <property type="term" value="F:gluconokinase activity"/>
    <property type="evidence" value="ECO:0007669"/>
    <property type="project" value="UniProtKB-EC"/>
</dbReference>
<dbReference type="OrthoDB" id="9805576at2"/>
<evidence type="ECO:0000256" key="1">
    <source>
        <dbReference type="ARBA" id="ARBA00009156"/>
    </source>
</evidence>
<dbReference type="CDD" id="cd07770">
    <property type="entry name" value="ASKHA_NBD_FGGY_GntK"/>
    <property type="match status" value="1"/>
</dbReference>
<comment type="similarity">
    <text evidence="1 4">Belongs to the FGGY kinase family.</text>
</comment>
<keyword evidence="2 4" id="KW-0808">Transferase</keyword>
<dbReference type="InterPro" id="IPR000577">
    <property type="entry name" value="Carb_kinase_FGGY"/>
</dbReference>
<dbReference type="InterPro" id="IPR018484">
    <property type="entry name" value="FGGY_N"/>
</dbReference>
<dbReference type="InterPro" id="IPR018485">
    <property type="entry name" value="FGGY_C"/>
</dbReference>
<keyword evidence="8" id="KW-1185">Reference proteome</keyword>
<sequence>MDCILTIDINTSSVRIHAFDLTGEVLGMRKGSYPTFHPQADYSEQDPEQVFITTLYVLKNFINEVIQPQKYKVRALCFCAAMHSVLAVDKNGRPLGNAIIWADNRGIKEAKMLKKSAFRSPIYEATGTPIHPMSPLIKISWMRHQDPERFAQAFKFVSLKEYIVLQLTGEYLIDHSIASSTGLFDIHQLKWNAQALEFAGISPERLSAPVSIFFDEVPLKKEYSKSLGLSSATKVILGSSDGCSATLGSGNIAADRATVTIASSGAVRVASKEILADEKQRFFNYLLAEDYYISGGPTNNVGVVFDWYTQFFGSFNPGQEFEQVRVELLREATQVPAGAKGLLFLPYLLGERAPIWNANARGVYFGLNITHEQKHLLRATIEGILFEMYSIGKLLTDHRSFSSISLTGSYSSIPLFAQILTDIFGLPFNVNTKVDSVALGTALIGLTGMKYYNNLEEASASTHFTETYTPNAQNHELYLRYFEVFERLSGKLEEEFEMIAGLQ</sequence>
<dbReference type="HOGENOM" id="CLU_009281_3_2_10"/>
<reference evidence="7 8" key="1">
    <citation type="journal article" date="2011" name="Stand. Genomic Sci.">
        <title>Complete genome sequence of Haliscomenobacter hydrossis type strain (O).</title>
        <authorList>
            <consortium name="US DOE Joint Genome Institute (JGI-PGF)"/>
            <person name="Daligault H."/>
            <person name="Lapidus A."/>
            <person name="Zeytun A."/>
            <person name="Nolan M."/>
            <person name="Lucas S."/>
            <person name="Del Rio T.G."/>
            <person name="Tice H."/>
            <person name="Cheng J.F."/>
            <person name="Tapia R."/>
            <person name="Han C."/>
            <person name="Goodwin L."/>
            <person name="Pitluck S."/>
            <person name="Liolios K."/>
            <person name="Pagani I."/>
            <person name="Ivanova N."/>
            <person name="Huntemann M."/>
            <person name="Mavromatis K."/>
            <person name="Mikhailova N."/>
            <person name="Pati A."/>
            <person name="Chen A."/>
            <person name="Palaniappan K."/>
            <person name="Land M."/>
            <person name="Hauser L."/>
            <person name="Brambilla E.M."/>
            <person name="Rohde M."/>
            <person name="Verbarg S."/>
            <person name="Goker M."/>
            <person name="Bristow J."/>
            <person name="Eisen J.A."/>
            <person name="Markowitz V."/>
            <person name="Hugenholtz P."/>
            <person name="Kyrpides N.C."/>
            <person name="Klenk H.P."/>
            <person name="Woyke T."/>
        </authorList>
    </citation>
    <scope>NUCLEOTIDE SEQUENCE [LARGE SCALE GENOMIC DNA]</scope>
    <source>
        <strain evidence="8">ATCC 27775 / DSM 1100 / LMG 10767 / O</strain>
    </source>
</reference>
<dbReference type="Pfam" id="PF00370">
    <property type="entry name" value="FGGY_N"/>
    <property type="match status" value="1"/>
</dbReference>